<gene>
    <name evidence="2" type="ORF">MERR_LOCUS3691</name>
</gene>
<evidence type="ECO:0000256" key="1">
    <source>
        <dbReference type="SAM" id="MobiDB-lite"/>
    </source>
</evidence>
<accession>A0A6D2HPE7</accession>
<dbReference type="AlphaFoldDB" id="A0A6D2HPE7"/>
<keyword evidence="3" id="KW-1185">Reference proteome</keyword>
<dbReference type="Proteomes" id="UP000467841">
    <property type="component" value="Unassembled WGS sequence"/>
</dbReference>
<organism evidence="2 3">
    <name type="scientific">Microthlaspi erraticum</name>
    <dbReference type="NCBI Taxonomy" id="1685480"/>
    <lineage>
        <taxon>Eukaryota</taxon>
        <taxon>Viridiplantae</taxon>
        <taxon>Streptophyta</taxon>
        <taxon>Embryophyta</taxon>
        <taxon>Tracheophyta</taxon>
        <taxon>Spermatophyta</taxon>
        <taxon>Magnoliopsida</taxon>
        <taxon>eudicotyledons</taxon>
        <taxon>Gunneridae</taxon>
        <taxon>Pentapetalae</taxon>
        <taxon>rosids</taxon>
        <taxon>malvids</taxon>
        <taxon>Brassicales</taxon>
        <taxon>Brassicaceae</taxon>
        <taxon>Coluteocarpeae</taxon>
        <taxon>Microthlaspi</taxon>
    </lineage>
</organism>
<name>A0A6D2HPE7_9BRAS</name>
<feature type="region of interest" description="Disordered" evidence="1">
    <location>
        <begin position="1"/>
        <end position="22"/>
    </location>
</feature>
<dbReference type="EMBL" id="CACVBM020000222">
    <property type="protein sequence ID" value="CAA7016456.1"/>
    <property type="molecule type" value="Genomic_DNA"/>
</dbReference>
<reference evidence="2" key="1">
    <citation type="submission" date="2020-01" db="EMBL/GenBank/DDBJ databases">
        <authorList>
            <person name="Mishra B."/>
        </authorList>
    </citation>
    <scope>NUCLEOTIDE SEQUENCE [LARGE SCALE GENOMIC DNA]</scope>
</reference>
<protein>
    <submittedName>
        <fullName evidence="2">Uncharacterized protein</fullName>
    </submittedName>
</protein>
<sequence>MNYDWLDPGMGFPSRQGPRSNDFCPQPVTEFLPKTSATQAPHAKHNSEITQHTDVLAQRSDALKRSTRGLITHKRREHAPRTTPAIRARKNRYRYTHRT</sequence>
<evidence type="ECO:0000313" key="3">
    <source>
        <dbReference type="Proteomes" id="UP000467841"/>
    </source>
</evidence>
<evidence type="ECO:0000313" key="2">
    <source>
        <dbReference type="EMBL" id="CAA7016456.1"/>
    </source>
</evidence>
<comment type="caution">
    <text evidence="2">The sequence shown here is derived from an EMBL/GenBank/DDBJ whole genome shotgun (WGS) entry which is preliminary data.</text>
</comment>
<proteinExistence type="predicted"/>